<accession>A0AB38ZLY9</accession>
<protein>
    <submittedName>
        <fullName evidence="1">Uncharacterized protein</fullName>
    </submittedName>
</protein>
<proteinExistence type="predicted"/>
<dbReference type="EMBL" id="PP130629">
    <property type="protein sequence ID" value="XAO13379.1"/>
    <property type="molecule type" value="Genomic_DNA"/>
</dbReference>
<sequence length="82" mass="9837">MNKKPEVTVTRLSPEEFDKRSMDARMAAMEKAEKVCYKSNCDSKKFKKFLEGRLTIWDELKDKTFYAKNMYEKTKTLLENWN</sequence>
<reference evidence="1" key="1">
    <citation type="submission" date="2024-01" db="EMBL/GenBank/DDBJ databases">
        <title>Genomic and biogeographic characterisation of Mantoniella tinhauana virus 1, the first discovered Mantoniella-infecting prasinovirus.</title>
        <authorList>
            <person name="Rey Redondo E."/>
            <person name="Yung C.C.M."/>
        </authorList>
    </citation>
    <scope>NUCLEOTIDE SEQUENCE</scope>
    <source>
        <strain evidence="1">Lau Fau Shan</strain>
    </source>
</reference>
<organism evidence="1">
    <name type="scientific">Mantoniella tinhauana virus 1</name>
    <dbReference type="NCBI Taxonomy" id="3111543"/>
    <lineage>
        <taxon>Viruses</taxon>
    </lineage>
</organism>
<name>A0AB38ZLY9_9VIRU</name>
<evidence type="ECO:0000313" key="1">
    <source>
        <dbReference type="EMBL" id="XAO13379.1"/>
    </source>
</evidence>